<reference evidence="8" key="1">
    <citation type="submission" date="2022-12" db="EMBL/GenBank/DDBJ databases">
        <title>Reference genome sequencing for broad-spectrum identification of bacterial and archaeal isolates by mass spectrometry.</title>
        <authorList>
            <person name="Sekiguchi Y."/>
            <person name="Tourlousse D.M."/>
        </authorList>
    </citation>
    <scope>NUCLEOTIDE SEQUENCE</scope>
    <source>
        <strain evidence="8">TSL-P1</strain>
    </source>
</reference>
<evidence type="ECO:0000313" key="9">
    <source>
        <dbReference type="Proteomes" id="UP001144297"/>
    </source>
</evidence>
<keyword evidence="1 6" id="KW-1277">Toxin-antitoxin system</keyword>
<dbReference type="PANTHER" id="PTHR42740">
    <property type="entry name" value="RIBONUCLEASE VAPC3"/>
    <property type="match status" value="1"/>
</dbReference>
<keyword evidence="6" id="KW-0800">Toxin</keyword>
<comment type="caution">
    <text evidence="8">The sequence shown here is derived from an EMBL/GenBank/DDBJ whole genome shotgun (WGS) entry which is preliminary data.</text>
</comment>
<comment type="similarity">
    <text evidence="6">Belongs to the PINc/VapC protein family.</text>
</comment>
<evidence type="ECO:0000256" key="3">
    <source>
        <dbReference type="ARBA" id="ARBA00022723"/>
    </source>
</evidence>
<proteinExistence type="inferred from homology"/>
<gene>
    <name evidence="6 8" type="primary">vapC</name>
    <name evidence="8" type="ORF">TISLANDTSLP1_06870</name>
</gene>
<dbReference type="CDD" id="cd09882">
    <property type="entry name" value="PIN_MtVapC3-like_start"/>
    <property type="match status" value="1"/>
</dbReference>
<evidence type="ECO:0000313" key="8">
    <source>
        <dbReference type="EMBL" id="GLI52994.1"/>
    </source>
</evidence>
<comment type="cofactor">
    <cofactor evidence="6">
        <name>Mg(2+)</name>
        <dbReference type="ChEBI" id="CHEBI:18420"/>
    </cofactor>
</comment>
<dbReference type="Gene3D" id="3.40.50.1010">
    <property type="entry name" value="5'-nuclease"/>
    <property type="match status" value="1"/>
</dbReference>
<keyword evidence="9" id="KW-1185">Reference proteome</keyword>
<dbReference type="InterPro" id="IPR022907">
    <property type="entry name" value="VapC_family"/>
</dbReference>
<dbReference type="Pfam" id="PF01850">
    <property type="entry name" value="PIN"/>
    <property type="match status" value="1"/>
</dbReference>
<evidence type="ECO:0000256" key="1">
    <source>
        <dbReference type="ARBA" id="ARBA00022649"/>
    </source>
</evidence>
<evidence type="ECO:0000259" key="7">
    <source>
        <dbReference type="Pfam" id="PF01850"/>
    </source>
</evidence>
<dbReference type="Proteomes" id="UP001144297">
    <property type="component" value="Unassembled WGS sequence"/>
</dbReference>
<keyword evidence="5 6" id="KW-0460">Magnesium</keyword>
<comment type="function">
    <text evidence="6">Toxic component of a toxin-antitoxin (TA) system. An RNase.</text>
</comment>
<name>A0A9W6GFH9_9BACT</name>
<dbReference type="InterPro" id="IPR051749">
    <property type="entry name" value="PINc/VapC_TA_RNase"/>
</dbReference>
<accession>A0A9W6GFH9</accession>
<sequence>MLIVDTSVWIDFLRGEKTKACETLRELINSEEEIYITEIILTEILQGIKDDKLYNLIKEYLLYFPVLKPKGIETYIKASEIFRNCRKQGNTVRKTIDCIIASIAIENRATIIHKDHDYETIREFSELKTINMGNFC</sequence>
<dbReference type="HAMAP" id="MF_00265">
    <property type="entry name" value="VapC_Nob1"/>
    <property type="match status" value="1"/>
</dbReference>
<dbReference type="GO" id="GO:0090729">
    <property type="term" value="F:toxin activity"/>
    <property type="evidence" value="ECO:0007669"/>
    <property type="project" value="UniProtKB-KW"/>
</dbReference>
<feature type="binding site" evidence="6">
    <location>
        <position position="97"/>
    </location>
    <ligand>
        <name>Mg(2+)</name>
        <dbReference type="ChEBI" id="CHEBI:18420"/>
    </ligand>
</feature>
<dbReference type="AlphaFoldDB" id="A0A9W6GFH9"/>
<feature type="domain" description="PIN" evidence="7">
    <location>
        <begin position="3"/>
        <end position="121"/>
    </location>
</feature>
<protein>
    <recommendedName>
        <fullName evidence="6">Ribonuclease VapC</fullName>
        <shortName evidence="6">RNase VapC</shortName>
        <ecNumber evidence="6">3.1.-.-</ecNumber>
    </recommendedName>
    <alternativeName>
        <fullName evidence="6">Toxin VapC</fullName>
    </alternativeName>
</protein>
<keyword evidence="2 6" id="KW-0540">Nuclease</keyword>
<dbReference type="EMBL" id="BSDX01000001">
    <property type="protein sequence ID" value="GLI52994.1"/>
    <property type="molecule type" value="Genomic_DNA"/>
</dbReference>
<dbReference type="PANTHER" id="PTHR42740:SF1">
    <property type="entry name" value="RIBONUCLEASE VAPC3"/>
    <property type="match status" value="1"/>
</dbReference>
<evidence type="ECO:0000256" key="4">
    <source>
        <dbReference type="ARBA" id="ARBA00022801"/>
    </source>
</evidence>
<dbReference type="EC" id="3.1.-.-" evidence="6"/>
<feature type="binding site" evidence="6">
    <location>
        <position position="5"/>
    </location>
    <ligand>
        <name>Mg(2+)</name>
        <dbReference type="ChEBI" id="CHEBI:18420"/>
    </ligand>
</feature>
<evidence type="ECO:0000256" key="2">
    <source>
        <dbReference type="ARBA" id="ARBA00022722"/>
    </source>
</evidence>
<dbReference type="InterPro" id="IPR029060">
    <property type="entry name" value="PIN-like_dom_sf"/>
</dbReference>
<dbReference type="InterPro" id="IPR002716">
    <property type="entry name" value="PIN_dom"/>
</dbReference>
<dbReference type="SUPFAM" id="SSF88723">
    <property type="entry name" value="PIN domain-like"/>
    <property type="match status" value="1"/>
</dbReference>
<evidence type="ECO:0000256" key="6">
    <source>
        <dbReference type="HAMAP-Rule" id="MF_00265"/>
    </source>
</evidence>
<evidence type="ECO:0000256" key="5">
    <source>
        <dbReference type="ARBA" id="ARBA00022842"/>
    </source>
</evidence>
<keyword evidence="4 6" id="KW-0378">Hydrolase</keyword>
<dbReference type="GO" id="GO:0016787">
    <property type="term" value="F:hydrolase activity"/>
    <property type="evidence" value="ECO:0007669"/>
    <property type="project" value="UniProtKB-KW"/>
</dbReference>
<dbReference type="GO" id="GO:0004540">
    <property type="term" value="F:RNA nuclease activity"/>
    <property type="evidence" value="ECO:0007669"/>
    <property type="project" value="InterPro"/>
</dbReference>
<dbReference type="GO" id="GO:0000287">
    <property type="term" value="F:magnesium ion binding"/>
    <property type="evidence" value="ECO:0007669"/>
    <property type="project" value="UniProtKB-UniRule"/>
</dbReference>
<keyword evidence="3 6" id="KW-0479">Metal-binding</keyword>
<organism evidence="8 9">
    <name type="scientific">Thermodesulfovibrio yellowstonii</name>
    <dbReference type="NCBI Taxonomy" id="28262"/>
    <lineage>
        <taxon>Bacteria</taxon>
        <taxon>Pseudomonadati</taxon>
        <taxon>Nitrospirota</taxon>
        <taxon>Thermodesulfovibrionia</taxon>
        <taxon>Thermodesulfovibrionales</taxon>
        <taxon>Thermodesulfovibrionaceae</taxon>
        <taxon>Thermodesulfovibrio</taxon>
    </lineage>
</organism>